<name>A0A5B8SYT3_9GAMM</name>
<dbReference type="Proteomes" id="UP000321272">
    <property type="component" value="Chromosome"/>
</dbReference>
<evidence type="ECO:0000313" key="1">
    <source>
        <dbReference type="EMBL" id="QEA40685.1"/>
    </source>
</evidence>
<evidence type="ECO:0000313" key="2">
    <source>
        <dbReference type="Proteomes" id="UP000321272"/>
    </source>
</evidence>
<dbReference type="RefSeq" id="WP_147185952.1">
    <property type="nucleotide sequence ID" value="NZ_CP042382.1"/>
</dbReference>
<keyword evidence="2" id="KW-1185">Reference proteome</keyword>
<dbReference type="EMBL" id="CP042382">
    <property type="protein sequence ID" value="QEA40685.1"/>
    <property type="molecule type" value="Genomic_DNA"/>
</dbReference>
<proteinExistence type="predicted"/>
<sequence>MVVCSRFVDEYGNHRTNELEKIFRTESIEGKFALLHSLEYMQNWVGGMDGYKRQYPVTIIPKRPAFPQLKIVGIESLAKQIYRVLDSNSTAYPSDELIKDYIMRTGRLPAVPKQRRPVRRTKPRYHWCSYEKWEDPESTRDALQILPKWSDCRLRATVLTSNISRSAYVAFNGDKNDPSDASLRFYKYYYEPLAQDHPPLGGGGPQIALEGEPRVEVLEQWDELDCKWQMIWAA</sequence>
<dbReference type="KEGG" id="paur:FGL86_17455"/>
<protein>
    <submittedName>
        <fullName evidence="1">Uncharacterized protein</fullName>
    </submittedName>
</protein>
<dbReference type="AlphaFoldDB" id="A0A5B8SYT3"/>
<dbReference type="OrthoDB" id="9255564at2"/>
<gene>
    <name evidence="1" type="ORF">FGL86_17455</name>
</gene>
<reference evidence="1 2" key="1">
    <citation type="submission" date="2019-06" db="EMBL/GenBank/DDBJ databases">
        <title>Genome analyses of bacteria isolated from kimchi.</title>
        <authorList>
            <person name="Lee S."/>
            <person name="Ahn S."/>
            <person name="Roh S."/>
        </authorList>
    </citation>
    <scope>NUCLEOTIDE SEQUENCE [LARGE SCALE GENOMIC DNA]</scope>
    <source>
        <strain evidence="1 2">CBA4606</strain>
    </source>
</reference>
<accession>A0A5B8SYT3</accession>
<organism evidence="1 2">
    <name type="scientific">Pistricoccus aurantiacus</name>
    <dbReference type="NCBI Taxonomy" id="1883414"/>
    <lineage>
        <taxon>Bacteria</taxon>
        <taxon>Pseudomonadati</taxon>
        <taxon>Pseudomonadota</taxon>
        <taxon>Gammaproteobacteria</taxon>
        <taxon>Oceanospirillales</taxon>
        <taxon>Halomonadaceae</taxon>
        <taxon>Pistricoccus</taxon>
    </lineage>
</organism>